<dbReference type="GO" id="GO:0032993">
    <property type="term" value="C:protein-DNA complex"/>
    <property type="evidence" value="ECO:0007669"/>
    <property type="project" value="TreeGrafter"/>
</dbReference>
<evidence type="ECO:0000259" key="4">
    <source>
        <dbReference type="SMART" id="SM00478"/>
    </source>
</evidence>
<dbReference type="GO" id="GO:0032131">
    <property type="term" value="F:alkylated DNA binding"/>
    <property type="evidence" value="ECO:0007669"/>
    <property type="project" value="TreeGrafter"/>
</dbReference>
<proteinExistence type="inferred from homology"/>
<keyword evidence="3" id="KW-0234">DNA repair</keyword>
<dbReference type="GeneID" id="80875618"/>
<evidence type="ECO:0000256" key="1">
    <source>
        <dbReference type="ARBA" id="ARBA00010817"/>
    </source>
</evidence>
<name>A0AAF0AVQ4_9SCHI</name>
<dbReference type="CDD" id="cd00056">
    <property type="entry name" value="ENDO3c"/>
    <property type="match status" value="1"/>
</dbReference>
<dbReference type="KEGG" id="som:SOMG_02137"/>
<evidence type="ECO:0000256" key="3">
    <source>
        <dbReference type="ARBA" id="ARBA00023204"/>
    </source>
</evidence>
<dbReference type="InterPro" id="IPR051912">
    <property type="entry name" value="Alkylbase_DNA_Glycosylase/TA"/>
</dbReference>
<evidence type="ECO:0000256" key="2">
    <source>
        <dbReference type="ARBA" id="ARBA00022763"/>
    </source>
</evidence>
<evidence type="ECO:0000313" key="5">
    <source>
        <dbReference type="EMBL" id="WBW72169.1"/>
    </source>
</evidence>
<dbReference type="GO" id="GO:0005634">
    <property type="term" value="C:nucleus"/>
    <property type="evidence" value="ECO:0007669"/>
    <property type="project" value="TreeGrafter"/>
</dbReference>
<dbReference type="PANTHER" id="PTHR43003">
    <property type="entry name" value="DNA-3-METHYLADENINE GLYCOSYLASE"/>
    <property type="match status" value="1"/>
</dbReference>
<dbReference type="Gene3D" id="1.10.340.30">
    <property type="entry name" value="Hypothetical protein, domain 2"/>
    <property type="match status" value="1"/>
</dbReference>
<keyword evidence="6" id="KW-1185">Reference proteome</keyword>
<dbReference type="RefSeq" id="XP_056036412.1">
    <property type="nucleotide sequence ID" value="XM_056180929.1"/>
</dbReference>
<dbReference type="InterPro" id="IPR003265">
    <property type="entry name" value="HhH-GPD_domain"/>
</dbReference>
<dbReference type="Pfam" id="PF00730">
    <property type="entry name" value="HhH-GPD"/>
    <property type="match status" value="1"/>
</dbReference>
<dbReference type="SUPFAM" id="SSF48150">
    <property type="entry name" value="DNA-glycosylase"/>
    <property type="match status" value="1"/>
</dbReference>
<dbReference type="InterPro" id="IPR011257">
    <property type="entry name" value="DNA_glycosylase"/>
</dbReference>
<feature type="domain" description="HhH-GPD" evidence="4">
    <location>
        <begin position="48"/>
        <end position="204"/>
    </location>
</feature>
<dbReference type="FunFam" id="1.10.340.30:FF:000004">
    <property type="entry name" value="DNA-3-methyladenine glycosylase II"/>
    <property type="match status" value="1"/>
</dbReference>
<protein>
    <submittedName>
        <fullName evidence="5">DNA-3-methyladenine glycosylase Mag2</fullName>
    </submittedName>
</protein>
<dbReference type="EMBL" id="CP115611">
    <property type="protein sequence ID" value="WBW72169.1"/>
    <property type="molecule type" value="Genomic_DNA"/>
</dbReference>
<gene>
    <name evidence="5" type="primary">mag2</name>
    <name evidence="5" type="ORF">SOMG_02137</name>
</gene>
<reference evidence="5 6" key="1">
    <citation type="journal article" date="2023" name="G3 (Bethesda)">
        <title>A high-quality reference genome for the fission yeast Schizosaccharomyces osmophilus.</title>
        <authorList>
            <person name="Jia G.S."/>
            <person name="Zhang W.C."/>
            <person name="Liang Y."/>
            <person name="Liu X.H."/>
            <person name="Rhind N."/>
            <person name="Pidoux A."/>
            <person name="Brysch-Herzberg M."/>
            <person name="Du L.L."/>
        </authorList>
    </citation>
    <scope>NUCLEOTIDE SEQUENCE [LARGE SCALE GENOMIC DNA]</scope>
    <source>
        <strain evidence="5 6">CBS 15793</strain>
    </source>
</reference>
<dbReference type="GO" id="GO:0003824">
    <property type="term" value="F:catalytic activity"/>
    <property type="evidence" value="ECO:0007669"/>
    <property type="project" value="InterPro"/>
</dbReference>
<sequence length="205" mass="23249">MSPSYAKAETHLKNINPTWSKIVDTVGHCSFEPHPERQPYEGLIRAITSQKLSAAATDAIIHRLCALYHKHQFPTPKQIVDTDVETLHSCGFSKLKADAIHNIANAALNNQLPSNDEICKMSNEDLLKALSTHKSVKRWTIEMYMIFTLGRLNIMPADDATLRSSITRIFHPDKNLSIEELETLTSPCAPYQTIAAWYLWHYPKH</sequence>
<dbReference type="GO" id="GO:0006285">
    <property type="term" value="P:base-excision repair, AP site formation"/>
    <property type="evidence" value="ECO:0007669"/>
    <property type="project" value="UniProtKB-ARBA"/>
</dbReference>
<dbReference type="SMART" id="SM00478">
    <property type="entry name" value="ENDO3c"/>
    <property type="match status" value="1"/>
</dbReference>
<evidence type="ECO:0000313" key="6">
    <source>
        <dbReference type="Proteomes" id="UP001212411"/>
    </source>
</evidence>
<keyword evidence="2" id="KW-0227">DNA damage</keyword>
<comment type="similarity">
    <text evidence="1">Belongs to the alkylbase DNA glycosidase AlkA family.</text>
</comment>
<organism evidence="5 6">
    <name type="scientific">Schizosaccharomyces osmophilus</name>
    <dbReference type="NCBI Taxonomy" id="2545709"/>
    <lineage>
        <taxon>Eukaryota</taxon>
        <taxon>Fungi</taxon>
        <taxon>Dikarya</taxon>
        <taxon>Ascomycota</taxon>
        <taxon>Taphrinomycotina</taxon>
        <taxon>Schizosaccharomycetes</taxon>
        <taxon>Schizosaccharomycetales</taxon>
        <taxon>Schizosaccharomycetaceae</taxon>
        <taxon>Schizosaccharomyces</taxon>
    </lineage>
</organism>
<dbReference type="Proteomes" id="UP001212411">
    <property type="component" value="Chromosome 1"/>
</dbReference>
<accession>A0AAF0AVQ4</accession>
<dbReference type="PANTHER" id="PTHR43003:SF5">
    <property type="entry name" value="DNA-3-METHYLADENINE GLYCOSYLASE"/>
    <property type="match status" value="1"/>
</dbReference>
<dbReference type="AlphaFoldDB" id="A0AAF0AVQ4"/>
<dbReference type="Gene3D" id="1.10.1670.40">
    <property type="match status" value="1"/>
</dbReference>